<reference evidence="2 3" key="1">
    <citation type="journal article" date="2020" name="Biotechnol. Biofuels">
        <title>New insights from the biogas microbiome by comprehensive genome-resolved metagenomics of nearly 1600 species originating from multiple anaerobic digesters.</title>
        <authorList>
            <person name="Campanaro S."/>
            <person name="Treu L."/>
            <person name="Rodriguez-R L.M."/>
            <person name="Kovalovszki A."/>
            <person name="Ziels R.M."/>
            <person name="Maus I."/>
            <person name="Zhu X."/>
            <person name="Kougias P.G."/>
            <person name="Basile A."/>
            <person name="Luo G."/>
            <person name="Schluter A."/>
            <person name="Konstantinidis K.T."/>
            <person name="Angelidaki I."/>
        </authorList>
    </citation>
    <scope>NUCLEOTIDE SEQUENCE [LARGE SCALE GENOMIC DNA]</scope>
    <source>
        <strain evidence="2">AS22ysBPME_46</strain>
    </source>
</reference>
<keyword evidence="1" id="KW-1133">Transmembrane helix</keyword>
<proteinExistence type="predicted"/>
<dbReference type="GeneID" id="53689243"/>
<feature type="transmembrane region" description="Helical" evidence="1">
    <location>
        <begin position="28"/>
        <end position="48"/>
    </location>
</feature>
<evidence type="ECO:0000313" key="2">
    <source>
        <dbReference type="EMBL" id="NLK31722.1"/>
    </source>
</evidence>
<evidence type="ECO:0000256" key="1">
    <source>
        <dbReference type="SAM" id="Phobius"/>
    </source>
</evidence>
<dbReference type="Proteomes" id="UP000585579">
    <property type="component" value="Unassembled WGS sequence"/>
</dbReference>
<comment type="caution">
    <text evidence="2">The sequence shown here is derived from an EMBL/GenBank/DDBJ whole genome shotgun (WGS) entry which is preliminary data.</text>
</comment>
<keyword evidence="1" id="KW-0472">Membrane</keyword>
<sequence>MTDGTIDEMNIAWCQFDRNRRKKKPCPVLKYGVVPVPPIVPMYGVIVVEDTK</sequence>
<keyword evidence="1" id="KW-0812">Transmembrane</keyword>
<organism evidence="2 3">
    <name type="scientific">Methanosarcina flavescens</name>
    <dbReference type="NCBI Taxonomy" id="1715806"/>
    <lineage>
        <taxon>Archaea</taxon>
        <taxon>Methanobacteriati</taxon>
        <taxon>Methanobacteriota</taxon>
        <taxon>Stenosarchaea group</taxon>
        <taxon>Methanomicrobia</taxon>
        <taxon>Methanosarcinales</taxon>
        <taxon>Methanosarcinaceae</taxon>
        <taxon>Methanosarcina</taxon>
    </lineage>
</organism>
<evidence type="ECO:0000313" key="3">
    <source>
        <dbReference type="Proteomes" id="UP000585579"/>
    </source>
</evidence>
<dbReference type="EMBL" id="JAAYQL010000014">
    <property type="protein sequence ID" value="NLK31722.1"/>
    <property type="molecule type" value="Genomic_DNA"/>
</dbReference>
<accession>A0A7K4ASR7</accession>
<name>A0A7K4ASR7_9EURY</name>
<protein>
    <submittedName>
        <fullName evidence="2">Uncharacterized protein</fullName>
    </submittedName>
</protein>
<dbReference type="OrthoDB" id="372398at2157"/>
<dbReference type="AlphaFoldDB" id="A0A7K4ASR7"/>
<gene>
    <name evidence="2" type="ORF">GX302_02445</name>
</gene>
<dbReference type="RefSeq" id="WP_167829642.1">
    <property type="nucleotide sequence ID" value="NZ_CP032683.1"/>
</dbReference>